<feature type="compositionally biased region" description="Basic and acidic residues" evidence="1">
    <location>
        <begin position="221"/>
        <end position="232"/>
    </location>
</feature>
<feature type="region of interest" description="Disordered" evidence="1">
    <location>
        <begin position="1"/>
        <end position="237"/>
    </location>
</feature>
<name>A0A9P4HHG8_9PLEO</name>
<keyword evidence="3" id="KW-1185">Reference proteome</keyword>
<feature type="compositionally biased region" description="Polar residues" evidence="1">
    <location>
        <begin position="9"/>
        <end position="19"/>
    </location>
</feature>
<sequence>MKSRLRPPQSRTSSYQNDADVSKRRSLLPQPGQTRHTSHLPDATPSRQETKFQPAVVARPRPKSMYQNGTSFSQLRETNEKSTVSRSIRPPNSISKPSEPQIAGLDQTRSLRRPNAPAQPVATTRTISHARAQSTSNVTSSRRDATNTKLILPKSQLTAPSTSTKPQTVHGDAQTAVPRASARLAGLSRTDSIKIRSELPGGGLTAQSASRPEDPTAMPPRRREVTKEEHTKTARPAFSTLQQHFTPRKTGKAPTSTFLHPAPVPDARSLPPEIISLQSVLLQLHLLHTKSAEVSRRWQVSAKRSLHKKFEEVASLHQAMLDYERAGQEQKNLQALLEWTAGTSSTKLIEYIKVLSGPLHELPVLVEPGGRFQRLIDDFENWILRVEKTWSARLSTSIGHDGPESIESLGDSWKAENTALIRKVISYSRELEHAGQPASESSIACIIATCKTLLKGLSDELNIMQEIEAEVAIREKEWVAARFQAIARDVDSYSLQADSETAAWRM</sequence>
<organism evidence="2 3">
    <name type="scientific">Setomelanomma holmii</name>
    <dbReference type="NCBI Taxonomy" id="210430"/>
    <lineage>
        <taxon>Eukaryota</taxon>
        <taxon>Fungi</taxon>
        <taxon>Dikarya</taxon>
        <taxon>Ascomycota</taxon>
        <taxon>Pezizomycotina</taxon>
        <taxon>Dothideomycetes</taxon>
        <taxon>Pleosporomycetidae</taxon>
        <taxon>Pleosporales</taxon>
        <taxon>Pleosporineae</taxon>
        <taxon>Phaeosphaeriaceae</taxon>
        <taxon>Setomelanomma</taxon>
    </lineage>
</organism>
<dbReference type="EMBL" id="ML978161">
    <property type="protein sequence ID" value="KAF2034354.1"/>
    <property type="molecule type" value="Genomic_DNA"/>
</dbReference>
<dbReference type="AlphaFoldDB" id="A0A9P4HHG8"/>
<evidence type="ECO:0000256" key="1">
    <source>
        <dbReference type="SAM" id="MobiDB-lite"/>
    </source>
</evidence>
<proteinExistence type="predicted"/>
<feature type="compositionally biased region" description="Polar residues" evidence="1">
    <location>
        <begin position="121"/>
        <end position="140"/>
    </location>
</feature>
<gene>
    <name evidence="2" type="ORF">EK21DRAFT_56635</name>
</gene>
<dbReference type="Proteomes" id="UP000799777">
    <property type="component" value="Unassembled WGS sequence"/>
</dbReference>
<evidence type="ECO:0000313" key="3">
    <source>
        <dbReference type="Proteomes" id="UP000799777"/>
    </source>
</evidence>
<feature type="compositionally biased region" description="Polar residues" evidence="1">
    <location>
        <begin position="65"/>
        <end position="98"/>
    </location>
</feature>
<reference evidence="2" key="1">
    <citation type="journal article" date="2020" name="Stud. Mycol.">
        <title>101 Dothideomycetes genomes: a test case for predicting lifestyles and emergence of pathogens.</title>
        <authorList>
            <person name="Haridas S."/>
            <person name="Albert R."/>
            <person name="Binder M."/>
            <person name="Bloem J."/>
            <person name="Labutti K."/>
            <person name="Salamov A."/>
            <person name="Andreopoulos B."/>
            <person name="Baker S."/>
            <person name="Barry K."/>
            <person name="Bills G."/>
            <person name="Bluhm B."/>
            <person name="Cannon C."/>
            <person name="Castanera R."/>
            <person name="Culley D."/>
            <person name="Daum C."/>
            <person name="Ezra D."/>
            <person name="Gonzalez J."/>
            <person name="Henrissat B."/>
            <person name="Kuo A."/>
            <person name="Liang C."/>
            <person name="Lipzen A."/>
            <person name="Lutzoni F."/>
            <person name="Magnuson J."/>
            <person name="Mondo S."/>
            <person name="Nolan M."/>
            <person name="Ohm R."/>
            <person name="Pangilinan J."/>
            <person name="Park H.-J."/>
            <person name="Ramirez L."/>
            <person name="Alfaro M."/>
            <person name="Sun H."/>
            <person name="Tritt A."/>
            <person name="Yoshinaga Y."/>
            <person name="Zwiers L.-H."/>
            <person name="Turgeon B."/>
            <person name="Goodwin S."/>
            <person name="Spatafora J."/>
            <person name="Crous P."/>
            <person name="Grigoriev I."/>
        </authorList>
    </citation>
    <scope>NUCLEOTIDE SEQUENCE</scope>
    <source>
        <strain evidence="2">CBS 110217</strain>
    </source>
</reference>
<accession>A0A9P4HHG8</accession>
<feature type="compositionally biased region" description="Polar residues" evidence="1">
    <location>
        <begin position="155"/>
        <end position="167"/>
    </location>
</feature>
<protein>
    <submittedName>
        <fullName evidence="2">Uncharacterized protein</fullName>
    </submittedName>
</protein>
<comment type="caution">
    <text evidence="2">The sequence shown here is derived from an EMBL/GenBank/DDBJ whole genome shotgun (WGS) entry which is preliminary data.</text>
</comment>
<dbReference type="OrthoDB" id="5429993at2759"/>
<evidence type="ECO:0000313" key="2">
    <source>
        <dbReference type="EMBL" id="KAF2034354.1"/>
    </source>
</evidence>